<dbReference type="Proteomes" id="UP000094455">
    <property type="component" value="Unassembled WGS sequence"/>
</dbReference>
<accession>A0A1E3NPX1</accession>
<name>A0A1E3NPX1_9ASCO</name>
<dbReference type="InterPro" id="IPR037738">
    <property type="entry name" value="Ecm13-like"/>
</dbReference>
<organism evidence="2 3">
    <name type="scientific">Pichia membranifaciens NRRL Y-2026</name>
    <dbReference type="NCBI Taxonomy" id="763406"/>
    <lineage>
        <taxon>Eukaryota</taxon>
        <taxon>Fungi</taxon>
        <taxon>Dikarya</taxon>
        <taxon>Ascomycota</taxon>
        <taxon>Saccharomycotina</taxon>
        <taxon>Pichiomycetes</taxon>
        <taxon>Pichiales</taxon>
        <taxon>Pichiaceae</taxon>
        <taxon>Pichia</taxon>
    </lineage>
</organism>
<reference evidence="2 3" key="1">
    <citation type="journal article" date="2016" name="Proc. Natl. Acad. Sci. U.S.A.">
        <title>Comparative genomics of biotechnologically important yeasts.</title>
        <authorList>
            <person name="Riley R."/>
            <person name="Haridas S."/>
            <person name="Wolfe K.H."/>
            <person name="Lopes M.R."/>
            <person name="Hittinger C.T."/>
            <person name="Goeker M."/>
            <person name="Salamov A.A."/>
            <person name="Wisecaver J.H."/>
            <person name="Long T.M."/>
            <person name="Calvey C.H."/>
            <person name="Aerts A.L."/>
            <person name="Barry K.W."/>
            <person name="Choi C."/>
            <person name="Clum A."/>
            <person name="Coughlan A.Y."/>
            <person name="Deshpande S."/>
            <person name="Douglass A.P."/>
            <person name="Hanson S.J."/>
            <person name="Klenk H.-P."/>
            <person name="LaButti K.M."/>
            <person name="Lapidus A."/>
            <person name="Lindquist E.A."/>
            <person name="Lipzen A.M."/>
            <person name="Meier-Kolthoff J.P."/>
            <person name="Ohm R.A."/>
            <person name="Otillar R.P."/>
            <person name="Pangilinan J.L."/>
            <person name="Peng Y."/>
            <person name="Rokas A."/>
            <person name="Rosa C.A."/>
            <person name="Scheuner C."/>
            <person name="Sibirny A.A."/>
            <person name="Slot J.C."/>
            <person name="Stielow J.B."/>
            <person name="Sun H."/>
            <person name="Kurtzman C.P."/>
            <person name="Blackwell M."/>
            <person name="Grigoriev I.V."/>
            <person name="Jeffries T.W."/>
        </authorList>
    </citation>
    <scope>NUCLEOTIDE SEQUENCE [LARGE SCALE GENOMIC DNA]</scope>
    <source>
        <strain evidence="2 3">NRRL Y-2026</strain>
    </source>
</reference>
<proteinExistence type="predicted"/>
<keyword evidence="3" id="KW-1185">Reference proteome</keyword>
<evidence type="ECO:0000256" key="1">
    <source>
        <dbReference type="SAM" id="MobiDB-lite"/>
    </source>
</evidence>
<dbReference type="GeneID" id="30176432"/>
<feature type="region of interest" description="Disordered" evidence="1">
    <location>
        <begin position="127"/>
        <end position="161"/>
    </location>
</feature>
<feature type="compositionally biased region" description="Acidic residues" evidence="1">
    <location>
        <begin position="137"/>
        <end position="148"/>
    </location>
</feature>
<evidence type="ECO:0000313" key="3">
    <source>
        <dbReference type="Proteomes" id="UP000094455"/>
    </source>
</evidence>
<dbReference type="OrthoDB" id="5431245at2759"/>
<dbReference type="PANTHER" id="PTHR36826:SF1">
    <property type="entry name" value="PROTEIN ECM13"/>
    <property type="match status" value="1"/>
</dbReference>
<dbReference type="RefSeq" id="XP_019019253.1">
    <property type="nucleotide sequence ID" value="XM_019159745.1"/>
</dbReference>
<feature type="compositionally biased region" description="Acidic residues" evidence="1">
    <location>
        <begin position="211"/>
        <end position="230"/>
    </location>
</feature>
<dbReference type="PANTHER" id="PTHR36826">
    <property type="entry name" value="PROTEIN ECM13"/>
    <property type="match status" value="1"/>
</dbReference>
<dbReference type="EMBL" id="KV454002">
    <property type="protein sequence ID" value="ODQ48140.1"/>
    <property type="molecule type" value="Genomic_DNA"/>
</dbReference>
<protein>
    <submittedName>
        <fullName evidence="2">Uncharacterized protein</fullName>
    </submittedName>
</protein>
<feature type="region of interest" description="Disordered" evidence="1">
    <location>
        <begin position="202"/>
        <end position="237"/>
    </location>
</feature>
<evidence type="ECO:0000313" key="2">
    <source>
        <dbReference type="EMBL" id="ODQ48140.1"/>
    </source>
</evidence>
<dbReference type="AlphaFoldDB" id="A0A1E3NPX1"/>
<gene>
    <name evidence="2" type="ORF">PICMEDRAFT_11061</name>
</gene>
<dbReference type="STRING" id="763406.A0A1E3NPX1"/>
<sequence length="348" mass="38459">MMSSYFQSTYNSGRIAQTYLLASKVKAKLTQEAVRNDVDLHRLVCQANLLDNLIENLNHHESSYNSNTSSNPGKTNVCYDSINSNSYPLLNNVTVQVNDVDYVVDGDADSGEEDDEVDENEIKIERAPCSDVYYTSDDSDFDSDDDSDSSFNSDTFGGKSSDPNELCCIALQRLNLHGGVEDGLGEDDDDLENQATCSSVTATITLSGSDSDSESNSETESDTEYENENENDSRDHGSFSNNYCALMRMHSQHTSLNLNDYVASLEADTSVEETDACTNIPHNSSLDEMTREEDLPSLSNCSSFSSMEEIGQPNQNIVRLDCLDSIKHQHDTDSPSLYLTQSQDVFLL</sequence>